<dbReference type="EMBL" id="BMFZ01000004">
    <property type="protein sequence ID" value="GGA43737.1"/>
    <property type="molecule type" value="Genomic_DNA"/>
</dbReference>
<proteinExistence type="predicted"/>
<dbReference type="CDD" id="cd09736">
    <property type="entry name" value="Csy2_I-F"/>
    <property type="match status" value="1"/>
</dbReference>
<dbReference type="InterPro" id="IPR013398">
    <property type="entry name" value="CRISPR-assoc_prot_Csy2"/>
</dbReference>
<accession>A0ABQ1GH06</accession>
<comment type="caution">
    <text evidence="1">The sequence shown here is derived from an EMBL/GenBank/DDBJ whole genome shotgun (WGS) entry which is preliminary data.</text>
</comment>
<keyword evidence="2" id="KW-1185">Reference proteome</keyword>
<sequence length="321" mass="36313">MSYLVVIPRVKVENANAISGLTYGFPAISHFLGFTHALSRKIQPDHGLRFTGCGVVCHQHQIQAHRASQWSDYSFALTRNPLTKEAKTAAFNEEGRMHMTVTLFIECQGVIANGDTGARDLALLLQTLYPTQRLAGGTIVSAEMPRILALPENETGLAALTRREMYRALPGFALVDRTDYLTDHWKQRQQQDPNAEMIDAWLDFSVLKMQAAPIDESRQPEHGDAAIWSVVAKPERGYLVPLVTGYGAISPVYSPDEVDKSRDPTMPFCFVESVYGVGEWRSPHRVKDIHQLFWRYQYQDGHYLCRHAEKIEESDLTMYLD</sequence>
<dbReference type="RefSeq" id="WP_188472798.1">
    <property type="nucleotide sequence ID" value="NZ_BMFZ01000004.1"/>
</dbReference>
<evidence type="ECO:0000313" key="1">
    <source>
        <dbReference type="EMBL" id="GGA43737.1"/>
    </source>
</evidence>
<protein>
    <submittedName>
        <fullName evidence="1">Type I-F CRISPR-associated protein Csy2</fullName>
    </submittedName>
</protein>
<dbReference type="Pfam" id="PF09614">
    <property type="entry name" value="Cas_Csy2"/>
    <property type="match status" value="1"/>
</dbReference>
<dbReference type="NCBIfam" id="TIGR02565">
    <property type="entry name" value="cas_Csy2"/>
    <property type="match status" value="1"/>
</dbReference>
<organism evidence="1 2">
    <name type="scientific">Hafnia psychrotolerans</name>
    <dbReference type="NCBI Taxonomy" id="1477018"/>
    <lineage>
        <taxon>Bacteria</taxon>
        <taxon>Pseudomonadati</taxon>
        <taxon>Pseudomonadota</taxon>
        <taxon>Gammaproteobacteria</taxon>
        <taxon>Enterobacterales</taxon>
        <taxon>Hafniaceae</taxon>
        <taxon>Hafnia</taxon>
    </lineage>
</organism>
<dbReference type="Proteomes" id="UP000627464">
    <property type="component" value="Unassembled WGS sequence"/>
</dbReference>
<evidence type="ECO:0000313" key="2">
    <source>
        <dbReference type="Proteomes" id="UP000627464"/>
    </source>
</evidence>
<gene>
    <name evidence="1" type="ORF">GCM10011328_18470</name>
</gene>
<reference evidence="2" key="1">
    <citation type="journal article" date="2019" name="Int. J. Syst. Evol. Microbiol.">
        <title>The Global Catalogue of Microorganisms (GCM) 10K type strain sequencing project: providing services to taxonomists for standard genome sequencing and annotation.</title>
        <authorList>
            <consortium name="The Broad Institute Genomics Platform"/>
            <consortium name="The Broad Institute Genome Sequencing Center for Infectious Disease"/>
            <person name="Wu L."/>
            <person name="Ma J."/>
        </authorList>
    </citation>
    <scope>NUCLEOTIDE SEQUENCE [LARGE SCALE GENOMIC DNA]</scope>
    <source>
        <strain evidence="2">CGMCC 1.12806</strain>
    </source>
</reference>
<name>A0ABQ1GH06_9GAMM</name>